<keyword evidence="3" id="KW-1185">Reference proteome</keyword>
<gene>
    <name evidence="2" type="ORF">GMARGA_LOCUS3433</name>
</gene>
<proteinExistence type="predicted"/>
<reference evidence="2 3" key="1">
    <citation type="submission" date="2021-06" db="EMBL/GenBank/DDBJ databases">
        <authorList>
            <person name="Kallberg Y."/>
            <person name="Tangrot J."/>
            <person name="Rosling A."/>
        </authorList>
    </citation>
    <scope>NUCLEOTIDE SEQUENCE [LARGE SCALE GENOMIC DNA]</scope>
    <source>
        <strain evidence="2 3">120-4 pot B 10/14</strain>
    </source>
</reference>
<dbReference type="EMBL" id="CAJVQB010001226">
    <property type="protein sequence ID" value="CAG8526905.1"/>
    <property type="molecule type" value="Genomic_DNA"/>
</dbReference>
<evidence type="ECO:0000313" key="2">
    <source>
        <dbReference type="EMBL" id="CAG8526905.1"/>
    </source>
</evidence>
<name>A0ABM8W521_GIGMA</name>
<evidence type="ECO:0000256" key="1">
    <source>
        <dbReference type="SAM" id="MobiDB-lite"/>
    </source>
</evidence>
<evidence type="ECO:0000313" key="3">
    <source>
        <dbReference type="Proteomes" id="UP000789901"/>
    </source>
</evidence>
<organism evidence="2 3">
    <name type="scientific">Gigaspora margarita</name>
    <dbReference type="NCBI Taxonomy" id="4874"/>
    <lineage>
        <taxon>Eukaryota</taxon>
        <taxon>Fungi</taxon>
        <taxon>Fungi incertae sedis</taxon>
        <taxon>Mucoromycota</taxon>
        <taxon>Glomeromycotina</taxon>
        <taxon>Glomeromycetes</taxon>
        <taxon>Diversisporales</taxon>
        <taxon>Gigasporaceae</taxon>
        <taxon>Gigaspora</taxon>
    </lineage>
</organism>
<feature type="compositionally biased region" description="Polar residues" evidence="1">
    <location>
        <begin position="2425"/>
        <end position="2435"/>
    </location>
</feature>
<comment type="caution">
    <text evidence="2">The sequence shown here is derived from an EMBL/GenBank/DDBJ whole genome shotgun (WGS) entry which is preliminary data.</text>
</comment>
<dbReference type="Proteomes" id="UP000789901">
    <property type="component" value="Unassembled WGS sequence"/>
</dbReference>
<feature type="region of interest" description="Disordered" evidence="1">
    <location>
        <begin position="2417"/>
        <end position="2451"/>
    </location>
</feature>
<accession>A0ABM8W521</accession>
<sequence length="2951" mass="339446">MSDNIPTVSIIRTEEHDCFILKIDETIYWLIDSGTARFPSYQYTKSAILKRKITNFKGIIITNPRKKHLDGMIRFFKECFSSEGVHANEFPNLDFHVIRTDEFRNTPIIEILRDNGFEFNNKESKFKYPNITMEPFFHENAMPLILKHSKDVIQDVNTVSNRDNMSIARNNAKIQTDMSSILTYLKYEFNGIKKSLFLTSDNIASRIQSVLTTKLNVYQQSQLNKRPFIDIFQVPRHGSRFNSAITHYVDPPKYVDQQFALMIILYCGEQFDFTDLKNETATDIKAEFESMLNFTNFEKFKKAALLQGYIQFYSSPNAIKRFLKAMGKALIMQQCSKNNNVDWDWCKIDWPKVARKLYIIYKLNQSTESSCWPKYDFIKDVVDIPKKDNLNQYFINTKRGNIIEKQLHSYFNRIKERIYENFDNIISPIKHNKEMKRRLQYATPLRPLLKPMWGSLNTSPLVFRYITSSISNFYGSFRAGTYIISSGSKKDHPDPLVIVGIIKSILEDSCEKRCVRILLTSWSKINMYLLVSTINAFLKHESNDIYKLLNQRIKIYTISESSCEVCVKLSNGEFEDPKSVRLLDWNCSEEKEIKNISDSFGTIPEQPINKTLWLGVNKKGDLVPSDKRFVFTISNVPFQDQIAYQISTCNFNFIVKFEWAAKDEYSMFYLVDLNTEQDLYYALEYDDDFCIVKKSKIGEFEESTPIPHFKKLPTKEGALSFNFEKDSSDDLTNQLIERKKSGKTLRSFLKVKELGERSALTDLKIINAVNYLLRACNVKKIFESFSDECLFLLLAKLDSEVEWEITKNNLFNIKNAIIKLDETELQKLRSSSPFYKYATDMQVNIKNPQLDNLQIEIKINLNNNGSKSYWRWTPEISDISQTKSVYDFLLNSNVPQEKWKDLTLSYLSLLIMPQLIVVPEFLKVPLPFLSGTSILNQTINKEISNIKFDIGPTGARLIQTEIFLDSSTTENKLQLDGIEISQFDDIKITIINSDAVNDDPDITIEACANIKDNIVTIITQNKDEQFLIAKFNKSTTLVNIAKSLNLDEKIYNKFKVPLYDILLDEFLKNIKPEFSLFFYPITEPPTMNFKLKNINILTNNSHQIKNFLPPQIYQHLKLTNISTDISIYDPLDIENIMIEQPMSISIKPQDLHNNNPLKLKEMLKAIGLYDTFKKIKEVSPILWRHVKNLESAKFQYLNLQIKLNEQSTTYEIDDFNLCILIPRFIIKERVIEVTNAIVDLEYSGTQWSGNIQGVAGLIGKDRNYICQIEYMSPTKEQPGNLLIKDFADLLTLKETFQILQHESVFTIPFFGKLFEPMSISEININLVNSESLDFIIEKLSFTLQADKLELKPLTIKQMEIDLTYYPSKNSTDSAIWKFNIDGNVDTMIITLECANEDRKIQATLTPIKSKRLKDITELLIKTSEFSNNSIYYEICDSEITNVKLTFEITANGVHMEKFSTNLYILNAIISRNIANHKIKTNIKINFSENSGNIVDATITSFQNHSLLELLNLLIGYNSTIQNLLPKLPNLTNFENIKPIQQKFSIKISINPFKIIGFNISAQRDVNYEILEKPSIFLQPLGISISYIYDFDKKEEKLEGKFYGTFILDDTTNLKLEFTSSATKDNNIVVASIQIIEGESSIHVSSVIDTLLNDNNGWSSNAPEEMRLLKFIVSTEVKAYLHINLVEKSVALYATLKSIGNCLLLIKKLNDKSSNDLIESNSIVKESGYLFSVKINGLKFEKLFKSYIVFIIDETLPLTRGNLMLVSYEGATFDKTKKELNDIINDLNDILNDDVKFEDIISIKLPDSDDQKLVQGANLYANLNYSNSNSGLLRNLCSISNLGSSSQEILVALSLGLGALSKSEFKAKIENLILNGGLSFEKISFSYRPIMKKPICMQSIKGNIGFNSENLNKKTILVGNILFVDRTPHVCSININQKIQIIHLLSTIFSKNFIFPENFPDITFDDGEIYYAFIQEDKIEIDKVYYKGYNIKAHIDFFGMENLSITAQIHNGIKIKVTEDDNSVINLGFVKIFKTNLIIEWNIKKHSISINGNLKLFDMNPVKFQLNYKKKTKCLEGEIKMEGSLFGVENPTIKGYLSKKNKFVITELPSICDWFWNKVEFAKIIEEASINLCKKIVSDLKLNENFQGHFNFYLEQHETQDDTLVSFLITGDYSIKITGEKKESTEIANIEFPSIPLNISYSSDIPKFLKNFFEKELPQSAVSFLKNLLKDHEKFVKFIDGLAIATLIELSELALNGFICLAGKELNKLTKDAFDAMKKCANNILRKHQPTENKPLEEDIKAVERASTLSNAVVLASSPFLITEEWFVYFVFAITLITVDLKILYSNQSDKETKIREEESEIKKINKRIKDATIPKNAVNDKLAREIRYKLHIGIIFGTELVEKDIIVGKKEIERDNQDHKRLSYHENQNYSGSQSKEGEIENKPKLYPPTELNSAYDSHSKILATKIISKDNDTRQYYCELINNKNVTIHTEENSIPGPGGEYKIRVLAKATNYRDSELKYADEVISRLPPPKYLEFKHIYDIAKEDSNWMDSSYTVSIKSFKFLSRINNIKESYNIDNNVLKITWDSVENASQYEVFLLAFGHHLDFNKTSENFIEYDMQKFDEQIRNFHYQMATYTCKIQAVNGRGFFDGPVTHDDKGFTQLPRPRHVDMEKISNNLHVSYSPITLPDNLKKDFKEYKIYLCNLQQSNERIVAESPLINGITSSYYDFAFEDIKFEENVNYFAKVYAISSNNQTISSFSGNSTKTMKRLLPPKNVQISIMINESDTQILASCAFDSKIKVYILGVINIKTKCSKKIHDSSERAEFHAFAQSIGNKNEFDSIIIKSDSAVTQFAAPKNILLTHKKNNFSVTYYAPTKGFYQAQIVDYDNHDNIFGGAKNKTPKGKDEIIVEISNLNKGMKYVARVRKVVYREDPTKFINSIWQFSNVITI</sequence>
<protein>
    <submittedName>
        <fullName evidence="2">31142_t:CDS:1</fullName>
    </submittedName>
</protein>